<proteinExistence type="predicted"/>
<organism evidence="3">
    <name type="scientific">marine metagenome</name>
    <dbReference type="NCBI Taxonomy" id="408172"/>
    <lineage>
        <taxon>unclassified sequences</taxon>
        <taxon>metagenomes</taxon>
        <taxon>ecological metagenomes</taxon>
    </lineage>
</organism>
<feature type="compositionally biased region" description="Polar residues" evidence="1">
    <location>
        <begin position="603"/>
        <end position="612"/>
    </location>
</feature>
<accession>A0A381XG31</accession>
<protein>
    <recommendedName>
        <fullName evidence="2">Large polyvalent protein associated domain-containing protein</fullName>
    </recommendedName>
</protein>
<sequence>GKESATAKFAKARGKRADWEKHVYTLEDGEKVWYEINDPLVLNSLTHLAWGGMNNSTLRTFSTFKRWFTIGVTASPAFKVRNLIRDTVHSIAVGNLSYNMFGNVAKGMDALRSNNIVTAEMMMGGATFHFGFWNDDPRALRRMANAGVNESRILDTHKKAKRVVTAIFQEYGDLGNKMENVNRAALYMQRREEVGHLQASFEARDLLNFASHGRGFASQVLTSMVPFLNARLQGLDKIARTGTSEQKGRLLAVVGTIVLASLLLRLSYEDDEEYEELEDWQKETYWPIKLPGEAGFFFLPKPFEIGAIASISEKFMEAKIRNFDDADFWNAWTSDYTRTRVMDIIMHQLAFDWRPQMVRPLQEIWTNKDAFLDRPIENLTWRMHNLPKDQRKRLYTSELAKMMSGGLGNVLAAVDADEGQLHLSPVQIDHLIRGYLGWIGAITTTAFDTVFIEPFLDKPIEPTKGISDMEWIGPIPFPLRSFFTRDPKNTKYLTIFYEQMREIDKYKSAYDAYKRAGMKEEARAVAREHEDVLKWRKMYTKINSQFSLINKKVGRIYDDTNLTGDQKRDQIDELYEKKVELAKKLVFKRMEYEVPRIDEPSVQPGQLGSKSVIQGRGGG</sequence>
<gene>
    <name evidence="3" type="ORF">METZ01_LOCUS116275</name>
</gene>
<dbReference type="Pfam" id="PF18857">
    <property type="entry name" value="LPD38"/>
    <property type="match status" value="1"/>
</dbReference>
<dbReference type="InterPro" id="IPR040561">
    <property type="entry name" value="LPD38"/>
</dbReference>
<dbReference type="EMBL" id="UINC01014970">
    <property type="protein sequence ID" value="SVA63421.1"/>
    <property type="molecule type" value="Genomic_DNA"/>
</dbReference>
<feature type="non-terminal residue" evidence="3">
    <location>
        <position position="1"/>
    </location>
</feature>
<evidence type="ECO:0000259" key="2">
    <source>
        <dbReference type="Pfam" id="PF18857"/>
    </source>
</evidence>
<dbReference type="AlphaFoldDB" id="A0A381XG31"/>
<evidence type="ECO:0000256" key="1">
    <source>
        <dbReference type="SAM" id="MobiDB-lite"/>
    </source>
</evidence>
<name>A0A381XG31_9ZZZZ</name>
<feature type="domain" description="Large polyvalent protein associated" evidence="2">
    <location>
        <begin position="271"/>
        <end position="470"/>
    </location>
</feature>
<feature type="region of interest" description="Disordered" evidence="1">
    <location>
        <begin position="598"/>
        <end position="619"/>
    </location>
</feature>
<reference evidence="3" key="1">
    <citation type="submission" date="2018-05" db="EMBL/GenBank/DDBJ databases">
        <authorList>
            <person name="Lanie J.A."/>
            <person name="Ng W.-L."/>
            <person name="Kazmierczak K.M."/>
            <person name="Andrzejewski T.M."/>
            <person name="Davidsen T.M."/>
            <person name="Wayne K.J."/>
            <person name="Tettelin H."/>
            <person name="Glass J.I."/>
            <person name="Rusch D."/>
            <person name="Podicherti R."/>
            <person name="Tsui H.-C.T."/>
            <person name="Winkler M.E."/>
        </authorList>
    </citation>
    <scope>NUCLEOTIDE SEQUENCE</scope>
</reference>
<evidence type="ECO:0000313" key="3">
    <source>
        <dbReference type="EMBL" id="SVA63421.1"/>
    </source>
</evidence>